<evidence type="ECO:0000313" key="2">
    <source>
        <dbReference type="Proteomes" id="UP000054107"/>
    </source>
</evidence>
<name>A0A0B7N8K5_9FUNG</name>
<dbReference type="OrthoDB" id="2272737at2759"/>
<sequence length="84" mass="9584">MMTLNPIRINVNGYFTNQVPKLKGFKQGDPMSCICYDLAFEPFKQSIIQDPDFHGYQLRQHQPPPEQPPISTKILCSADDALVF</sequence>
<protein>
    <recommendedName>
        <fullName evidence="3">Reverse transcriptase domain-containing protein</fullName>
    </recommendedName>
</protein>
<dbReference type="EMBL" id="LN726786">
    <property type="protein sequence ID" value="CEP11740.1"/>
    <property type="molecule type" value="Genomic_DNA"/>
</dbReference>
<organism evidence="1 2">
    <name type="scientific">Parasitella parasitica</name>
    <dbReference type="NCBI Taxonomy" id="35722"/>
    <lineage>
        <taxon>Eukaryota</taxon>
        <taxon>Fungi</taxon>
        <taxon>Fungi incertae sedis</taxon>
        <taxon>Mucoromycota</taxon>
        <taxon>Mucoromycotina</taxon>
        <taxon>Mucoromycetes</taxon>
        <taxon>Mucorales</taxon>
        <taxon>Mucorineae</taxon>
        <taxon>Mucoraceae</taxon>
        <taxon>Parasitella</taxon>
    </lineage>
</organism>
<proteinExistence type="predicted"/>
<dbReference type="AlphaFoldDB" id="A0A0B7N8K5"/>
<reference evidence="1 2" key="1">
    <citation type="submission" date="2014-09" db="EMBL/GenBank/DDBJ databases">
        <authorList>
            <person name="Ellenberger Sabrina"/>
        </authorList>
    </citation>
    <scope>NUCLEOTIDE SEQUENCE [LARGE SCALE GENOMIC DNA]</scope>
    <source>
        <strain evidence="1 2">CBS 412.66</strain>
    </source>
</reference>
<gene>
    <name evidence="1" type="primary">PARPA_05622.1 scaffold 18730</name>
</gene>
<evidence type="ECO:0008006" key="3">
    <source>
        <dbReference type="Google" id="ProtNLM"/>
    </source>
</evidence>
<accession>A0A0B7N8K5</accession>
<keyword evidence="2" id="KW-1185">Reference proteome</keyword>
<evidence type="ECO:0000313" key="1">
    <source>
        <dbReference type="EMBL" id="CEP11740.1"/>
    </source>
</evidence>
<dbReference type="Proteomes" id="UP000054107">
    <property type="component" value="Unassembled WGS sequence"/>
</dbReference>